<dbReference type="Pfam" id="PF09299">
    <property type="entry name" value="Mu-transpos_C"/>
    <property type="match status" value="1"/>
</dbReference>
<sequence length="420" mass="48080">MILKEFNQKIALFRYSLIAPIITNTFTQASVKDYLAEIAAKSYTLPNGKKKEYSPATIKGWLVQYRKYGIDGLYPKSRADKGTSRKISNETKEFIINSKLNSPKKTAKYIYHEVIAKGFESETSISLSTVTRFINKAKIGSKKLVPDDRRAFEFEFSNECWQSDVSVGPYLTIEDKKFKTYIIAFLDDSSRVIVGCKAFFKDDLLSLMSVFKDAVASKGIPKKVFVDNGKIYKSEQFHLICAALGSILSFARPYSPQSKGKIERWFQTMQKQWMNSINWNDFKSIDLLNESLSGYVNSYNNTIHSSINKKPIDKYMSNVENIRFIDSKTELDYLFLYKVLRTVKNDSTVSIGTKIFEVPLKYVGDKINIRYDASSIDKAYIFSQDGKLEDTIFPVKKIDNSKIRRTNNTNSVDFSAFEAN</sequence>
<proteinExistence type="predicted"/>
<protein>
    <submittedName>
        <fullName evidence="2">Transposase of IS1604-like element</fullName>
    </submittedName>
</protein>
<dbReference type="InterPro" id="IPR036397">
    <property type="entry name" value="RNaseH_sf"/>
</dbReference>
<dbReference type="PATRIC" id="fig|1262449.7.peg.915"/>
<feature type="domain" description="Integrase catalytic" evidence="1">
    <location>
        <begin position="142"/>
        <end position="319"/>
    </location>
</feature>
<keyword evidence="3" id="KW-1185">Reference proteome</keyword>
<evidence type="ECO:0000313" key="2">
    <source>
        <dbReference type="EMBL" id="AJA50995.1"/>
    </source>
</evidence>
<dbReference type="AlphaFoldDB" id="A0A0H3J2H2"/>
<dbReference type="InterPro" id="IPR015378">
    <property type="entry name" value="Transposase-like_Mu_C"/>
</dbReference>
<dbReference type="InterPro" id="IPR009057">
    <property type="entry name" value="Homeodomain-like_sf"/>
</dbReference>
<dbReference type="EMBL" id="CP009268">
    <property type="protein sequence ID" value="AJA50995.1"/>
    <property type="molecule type" value="Genomic_DNA"/>
</dbReference>
<dbReference type="PROSITE" id="PS50994">
    <property type="entry name" value="INTEGRASE"/>
    <property type="match status" value="1"/>
</dbReference>
<dbReference type="Pfam" id="PF00665">
    <property type="entry name" value="rve"/>
    <property type="match status" value="1"/>
</dbReference>
<accession>A0A0H3J2H2</accession>
<dbReference type="GO" id="GO:0015074">
    <property type="term" value="P:DNA integration"/>
    <property type="evidence" value="ECO:0007669"/>
    <property type="project" value="InterPro"/>
</dbReference>
<dbReference type="SUPFAM" id="SSF46689">
    <property type="entry name" value="Homeodomain-like"/>
    <property type="match status" value="1"/>
</dbReference>
<dbReference type="PANTHER" id="PTHR35004:SF6">
    <property type="entry name" value="TRANSPOSASE"/>
    <property type="match status" value="1"/>
</dbReference>
<reference evidence="2 3" key="1">
    <citation type="journal article" date="2015" name="Genome Announc.">
        <title>Complete Genome Sequence of the Nitrogen-Fixing and Solvent-Producing Clostridium pasteurianum DSM 525.</title>
        <authorList>
            <person name="Poehlein A."/>
            <person name="Grosse-Honebrink A."/>
            <person name="Zhang Y."/>
            <person name="Minton N.P."/>
            <person name="Daniel R."/>
        </authorList>
    </citation>
    <scope>NUCLEOTIDE SEQUENCE [LARGE SCALE GENOMIC DNA]</scope>
    <source>
        <strain evidence="3">DSM 525 / ATCC 6013</strain>
    </source>
</reference>
<dbReference type="InterPro" id="IPR001584">
    <property type="entry name" value="Integrase_cat-core"/>
</dbReference>
<dbReference type="RefSeq" id="WP_243444607.1">
    <property type="nucleotide sequence ID" value="NZ_CP009267.1"/>
</dbReference>
<dbReference type="KEGG" id="cpat:CLPA_c09070"/>
<dbReference type="Pfam" id="PF13518">
    <property type="entry name" value="HTH_28"/>
    <property type="match status" value="1"/>
</dbReference>
<evidence type="ECO:0000259" key="1">
    <source>
        <dbReference type="PROSITE" id="PS50994"/>
    </source>
</evidence>
<dbReference type="PANTHER" id="PTHR35004">
    <property type="entry name" value="TRANSPOSASE RV3428C-RELATED"/>
    <property type="match status" value="1"/>
</dbReference>
<dbReference type="Gene3D" id="3.30.420.10">
    <property type="entry name" value="Ribonuclease H-like superfamily/Ribonuclease H"/>
    <property type="match status" value="1"/>
</dbReference>
<dbReference type="InterPro" id="IPR055247">
    <property type="entry name" value="InsJ-like_HTH"/>
</dbReference>
<gene>
    <name evidence="2" type="ORF">CLPA_c09070</name>
</gene>
<name>A0A0H3J2H2_CLOPA</name>
<dbReference type="KEGG" id="cpae:CPAST_c09070"/>
<dbReference type="GO" id="GO:0003676">
    <property type="term" value="F:nucleic acid binding"/>
    <property type="evidence" value="ECO:0007669"/>
    <property type="project" value="InterPro"/>
</dbReference>
<dbReference type="SUPFAM" id="SSF53098">
    <property type="entry name" value="Ribonuclease H-like"/>
    <property type="match status" value="1"/>
</dbReference>
<evidence type="ECO:0000313" key="3">
    <source>
        <dbReference type="Proteomes" id="UP000030905"/>
    </source>
</evidence>
<dbReference type="Proteomes" id="UP000030905">
    <property type="component" value="Chromosome"/>
</dbReference>
<organism evidence="2 3">
    <name type="scientific">Clostridium pasteurianum DSM 525 = ATCC 6013</name>
    <dbReference type="NCBI Taxonomy" id="1262449"/>
    <lineage>
        <taxon>Bacteria</taxon>
        <taxon>Bacillati</taxon>
        <taxon>Bacillota</taxon>
        <taxon>Clostridia</taxon>
        <taxon>Eubacteriales</taxon>
        <taxon>Clostridiaceae</taxon>
        <taxon>Clostridium</taxon>
    </lineage>
</organism>
<dbReference type="InterPro" id="IPR012337">
    <property type="entry name" value="RNaseH-like_sf"/>
</dbReference>